<proteinExistence type="predicted"/>
<accession>A0A212T3M3</accession>
<evidence type="ECO:0000313" key="2">
    <source>
        <dbReference type="Proteomes" id="UP000198131"/>
    </source>
</evidence>
<sequence length="64" mass="7286">MSVEFVGYYPAADSYLNRCTQTGIYQGSQHLPRIVVATIASAHTGSRFLRHGEWYIRLHLVLFS</sequence>
<keyword evidence="2" id="KW-1185">Reference proteome</keyword>
<organism evidence="1 2">
    <name type="scientific">Hymenobacter gelipurpurascens</name>
    <dbReference type="NCBI Taxonomy" id="89968"/>
    <lineage>
        <taxon>Bacteria</taxon>
        <taxon>Pseudomonadati</taxon>
        <taxon>Bacteroidota</taxon>
        <taxon>Cytophagia</taxon>
        <taxon>Cytophagales</taxon>
        <taxon>Hymenobacteraceae</taxon>
        <taxon>Hymenobacter</taxon>
    </lineage>
</organism>
<evidence type="ECO:0000313" key="1">
    <source>
        <dbReference type="EMBL" id="SNC60605.1"/>
    </source>
</evidence>
<dbReference type="Proteomes" id="UP000198131">
    <property type="component" value="Unassembled WGS sequence"/>
</dbReference>
<protein>
    <submittedName>
        <fullName evidence="1">Uncharacterized protein</fullName>
    </submittedName>
</protein>
<gene>
    <name evidence="1" type="ORF">SAMN06265337_0294</name>
</gene>
<reference evidence="2" key="1">
    <citation type="submission" date="2017-06" db="EMBL/GenBank/DDBJ databases">
        <authorList>
            <person name="Varghese N."/>
            <person name="Submissions S."/>
        </authorList>
    </citation>
    <scope>NUCLEOTIDE SEQUENCE [LARGE SCALE GENOMIC DNA]</scope>
    <source>
        <strain evidence="2">DSM 11116</strain>
    </source>
</reference>
<dbReference type="AlphaFoldDB" id="A0A212T3M3"/>
<name>A0A212T3M3_9BACT</name>
<dbReference type="EMBL" id="FYEW01000001">
    <property type="protein sequence ID" value="SNC60605.1"/>
    <property type="molecule type" value="Genomic_DNA"/>
</dbReference>